<dbReference type="GO" id="GO:0005829">
    <property type="term" value="C:cytosol"/>
    <property type="evidence" value="ECO:0007669"/>
    <property type="project" value="TreeGrafter"/>
</dbReference>
<dbReference type="SUPFAM" id="SSF47336">
    <property type="entry name" value="ACP-like"/>
    <property type="match status" value="1"/>
</dbReference>
<feature type="domain" description="Carrier" evidence="4">
    <location>
        <begin position="1087"/>
        <end position="1161"/>
    </location>
</feature>
<dbReference type="InterPro" id="IPR001242">
    <property type="entry name" value="Condensation_dom"/>
</dbReference>
<dbReference type="PANTHER" id="PTHR45527:SF1">
    <property type="entry name" value="FATTY ACID SYNTHASE"/>
    <property type="match status" value="1"/>
</dbReference>
<dbReference type="InterPro" id="IPR036514">
    <property type="entry name" value="SGNH_hydro_sf"/>
</dbReference>
<dbReference type="Gene3D" id="3.40.50.1000">
    <property type="entry name" value="HAD superfamily/HAD-like"/>
    <property type="match status" value="1"/>
</dbReference>
<dbReference type="Gene3D" id="1.10.10.1830">
    <property type="entry name" value="Non-ribosomal peptide synthase, adenylation domain"/>
    <property type="match status" value="1"/>
</dbReference>
<evidence type="ECO:0000313" key="5">
    <source>
        <dbReference type="EMBL" id="PSF37563.1"/>
    </source>
</evidence>
<dbReference type="InterPro" id="IPR036736">
    <property type="entry name" value="ACP-like_sf"/>
</dbReference>
<reference evidence="5 6" key="2">
    <citation type="submission" date="2018-03" db="EMBL/GenBank/DDBJ databases">
        <authorList>
            <person name="Keele B.F."/>
        </authorList>
    </citation>
    <scope>NUCLEOTIDE SEQUENCE [LARGE SCALE GENOMIC DNA]</scope>
    <source>
        <strain evidence="5 6">CCALA 016</strain>
    </source>
</reference>
<dbReference type="Gene3D" id="3.30.559.10">
    <property type="entry name" value="Chloramphenicol acetyltransferase-like domain"/>
    <property type="match status" value="1"/>
</dbReference>
<dbReference type="InterPro" id="IPR010033">
    <property type="entry name" value="HAD_SF_ppase_IIIC"/>
</dbReference>
<dbReference type="SUPFAM" id="SSF52777">
    <property type="entry name" value="CoA-dependent acyltransferases"/>
    <property type="match status" value="2"/>
</dbReference>
<dbReference type="NCBIfam" id="TIGR01686">
    <property type="entry name" value="FkbH"/>
    <property type="match status" value="1"/>
</dbReference>
<dbReference type="GO" id="GO:0031177">
    <property type="term" value="F:phosphopantetheine binding"/>
    <property type="evidence" value="ECO:0007669"/>
    <property type="project" value="TreeGrafter"/>
</dbReference>
<dbReference type="Pfam" id="PF18563">
    <property type="entry name" value="TubC_N"/>
    <property type="match status" value="1"/>
</dbReference>
<dbReference type="EMBL" id="PXOH01000008">
    <property type="protein sequence ID" value="PSF37563.1"/>
    <property type="molecule type" value="Genomic_DNA"/>
</dbReference>
<dbReference type="GO" id="GO:0003824">
    <property type="term" value="F:catalytic activity"/>
    <property type="evidence" value="ECO:0007669"/>
    <property type="project" value="InterPro"/>
</dbReference>
<dbReference type="CDD" id="cd19531">
    <property type="entry name" value="LCL_NRPS-like"/>
    <property type="match status" value="1"/>
</dbReference>
<dbReference type="InterPro" id="IPR006162">
    <property type="entry name" value="Ppantetheine_attach_site"/>
</dbReference>
<evidence type="ECO:0000256" key="2">
    <source>
        <dbReference type="ARBA" id="ARBA00022450"/>
    </source>
</evidence>
<dbReference type="GO" id="GO:0008610">
    <property type="term" value="P:lipid biosynthetic process"/>
    <property type="evidence" value="ECO:0007669"/>
    <property type="project" value="UniProtKB-ARBA"/>
</dbReference>
<protein>
    <recommendedName>
        <fullName evidence="4">Carrier domain-containing protein</fullName>
    </recommendedName>
</protein>
<dbReference type="AlphaFoldDB" id="A0A2T1LYT5"/>
<dbReference type="Pfam" id="PF00550">
    <property type="entry name" value="PP-binding"/>
    <property type="match status" value="1"/>
</dbReference>
<comment type="caution">
    <text evidence="5">The sequence shown here is derived from an EMBL/GenBank/DDBJ whole genome shotgun (WGS) entry which is preliminary data.</text>
</comment>
<dbReference type="InterPro" id="IPR010037">
    <property type="entry name" value="FkbH_domain"/>
</dbReference>
<organism evidence="5 6">
    <name type="scientific">Aphanothece hegewaldii CCALA 016</name>
    <dbReference type="NCBI Taxonomy" id="2107694"/>
    <lineage>
        <taxon>Bacteria</taxon>
        <taxon>Bacillati</taxon>
        <taxon>Cyanobacteriota</taxon>
        <taxon>Cyanophyceae</taxon>
        <taxon>Oscillatoriophycideae</taxon>
        <taxon>Chroococcales</taxon>
        <taxon>Aphanothecaceae</taxon>
        <taxon>Aphanothece</taxon>
    </lineage>
</organism>
<sequence>MSLQELLNELAEKGVQLKVEENNLRIRAPKNSLSEHHRNQLSEYKEEIILLLQLQSFKEEPIKPISRNLPLYLSVEQERLWLANQISSNNAVYNLVQAIQIKGKLKISLLEKSLNRILERHEALRTTFAIQDSNLIQVINDFTCSLNIENCQSSEINIIADEEAQKPFDLEDLDLPLWRFRLLKTAESEYILIFTFHHLIGDILSTSILIKELAEIYQSFVEQKKLSLPNLTIQYADFASWQRQKIATEEIQQKLNYWQNEFKEIPQQLKLPYDFPKSNLQGKHQTFKLSKEDWLALKQFSQQQNVTPAIILLTVFETLLYKITQQKEIIIGFPTSGRFHSQLDSLIGFFAYPLPFKINLSDSLTFQDLLKQVRDKNIEIAQNQNVPFSQIVEKIKPQSGLFQVLFSTFLGNQLNTIRLPAITFTLLPEASRTPSDLDLLWSLYEVEEELHGVIGYNKSLFELATIQEVIQSYCNLIKQCIEFPERSLNKFQLSEKLEAKTQKNNLVISATFTAEPIINTLEFWLEELKLSYQIEFAPYNQVFQQLLNTESLLRKNQNGINCILFRFEDWLRFDINQDNEQDKLERNLQDFILGLQEISQHNINPLIVCICPSSSIESKILEEKFIIESETLQGINFITSSEINQFYPVKDYENLQGNELGHIPYTTNFFIALGTTIIRRIHSLKQTPYKVIALDCDNTLWHGVCGEDGVEKIIIDESCRQLQHFIIEQKNKGMLLCLCSKNNEEDVREVFEKRLDMILKWTDFVDVQINWQDKSRNLKLLSEKLNLGIDSFIFIDDNPVQCAEIKANYPEILTIELPENRANISQFLNHIWAFDKHQTTVEDAKRTNFYQKNIKRQEVLQKSLTLGNFINSLNIQVKISYLEDEQFSRIYQLIQRTNQFKTTTIRRTENEIQNLLNLGYTCLTVDVKDRFGDYGLVGAIIYQDLENLLKIDTFLLSCRTLGRGVEYQMMVELGKIALAKNIEWIEINYQQTDKNQPILDFLQRIAQNYRDGYCFRFPAIYASQIIYNPNAEVAKVLTSEKPKSYQKIIANSDLYSRIATQLASPKQINQKMLSLFKKTYTKQNYVPPRNKIETCLAKIWSELLKVAPVGIYDNFFELGGDSILMIQVVVQMKKAGLDITPMQLLENQTIAELATIIQIPELAVVEQTQNTKIDDNQDLDTESYTPSDFPDVDLTQEELDNLLSSLE</sequence>
<dbReference type="Proteomes" id="UP000239001">
    <property type="component" value="Unassembled WGS sequence"/>
</dbReference>
<dbReference type="PROSITE" id="PS50075">
    <property type="entry name" value="CARRIER"/>
    <property type="match status" value="1"/>
</dbReference>
<dbReference type="PANTHER" id="PTHR45527">
    <property type="entry name" value="NONRIBOSOMAL PEPTIDE SYNTHETASE"/>
    <property type="match status" value="1"/>
</dbReference>
<dbReference type="GO" id="GO:0044550">
    <property type="term" value="P:secondary metabolite biosynthetic process"/>
    <property type="evidence" value="ECO:0007669"/>
    <property type="project" value="TreeGrafter"/>
</dbReference>
<dbReference type="OrthoDB" id="504230at2"/>
<evidence type="ECO:0000256" key="1">
    <source>
        <dbReference type="ARBA" id="ARBA00001957"/>
    </source>
</evidence>
<dbReference type="Pfam" id="PF00668">
    <property type="entry name" value="Condensation"/>
    <property type="match status" value="1"/>
</dbReference>
<dbReference type="RefSeq" id="WP_106456804.1">
    <property type="nucleotide sequence ID" value="NZ_PXOH01000008.1"/>
</dbReference>
<name>A0A2T1LYT5_9CHRO</name>
<reference evidence="5 6" key="1">
    <citation type="submission" date="2018-03" db="EMBL/GenBank/DDBJ databases">
        <title>The ancient ancestry and fast evolution of plastids.</title>
        <authorList>
            <person name="Moore K.R."/>
            <person name="Magnabosco C."/>
            <person name="Momper L."/>
            <person name="Gold D.A."/>
            <person name="Bosak T."/>
            <person name="Fournier G.P."/>
        </authorList>
    </citation>
    <scope>NUCLEOTIDE SEQUENCE [LARGE SCALE GENOMIC DNA]</scope>
    <source>
        <strain evidence="5 6">CCALA 016</strain>
    </source>
</reference>
<dbReference type="Gene3D" id="1.10.1200.10">
    <property type="entry name" value="ACP-like"/>
    <property type="match status" value="1"/>
</dbReference>
<dbReference type="Gene3D" id="3.30.559.30">
    <property type="entry name" value="Nonribosomal peptide synthetase, condensation domain"/>
    <property type="match status" value="1"/>
</dbReference>
<evidence type="ECO:0000259" key="4">
    <source>
        <dbReference type="PROSITE" id="PS50075"/>
    </source>
</evidence>
<dbReference type="InterPro" id="IPR009081">
    <property type="entry name" value="PP-bd_ACP"/>
</dbReference>
<dbReference type="GO" id="GO:0043041">
    <property type="term" value="P:amino acid activation for nonribosomal peptide biosynthetic process"/>
    <property type="evidence" value="ECO:0007669"/>
    <property type="project" value="TreeGrafter"/>
</dbReference>
<dbReference type="InterPro" id="IPR023214">
    <property type="entry name" value="HAD_sf"/>
</dbReference>
<dbReference type="InterPro" id="IPR023213">
    <property type="entry name" value="CAT-like_dom_sf"/>
</dbReference>
<dbReference type="NCBIfam" id="TIGR01681">
    <property type="entry name" value="HAD-SF-IIIC"/>
    <property type="match status" value="1"/>
</dbReference>
<proteinExistence type="predicted"/>
<dbReference type="InterPro" id="IPR036412">
    <property type="entry name" value="HAD-like_sf"/>
</dbReference>
<keyword evidence="3" id="KW-0597">Phosphoprotein</keyword>
<accession>A0A2T1LYT5</accession>
<comment type="cofactor">
    <cofactor evidence="1">
        <name>pantetheine 4'-phosphate</name>
        <dbReference type="ChEBI" id="CHEBI:47942"/>
    </cofactor>
</comment>
<evidence type="ECO:0000313" key="6">
    <source>
        <dbReference type="Proteomes" id="UP000239001"/>
    </source>
</evidence>
<dbReference type="Gene3D" id="3.40.50.1110">
    <property type="entry name" value="SGNH hydrolase"/>
    <property type="match status" value="1"/>
</dbReference>
<dbReference type="PROSITE" id="PS00012">
    <property type="entry name" value="PHOSPHOPANTETHEINE"/>
    <property type="match status" value="1"/>
</dbReference>
<keyword evidence="6" id="KW-1185">Reference proteome</keyword>
<dbReference type="InterPro" id="IPR044894">
    <property type="entry name" value="TubC_N_sf"/>
</dbReference>
<keyword evidence="2" id="KW-0596">Phosphopantetheine</keyword>
<gene>
    <name evidence="5" type="ORF">C7H19_10385</name>
</gene>
<evidence type="ECO:0000256" key="3">
    <source>
        <dbReference type="ARBA" id="ARBA00022553"/>
    </source>
</evidence>
<dbReference type="InterPro" id="IPR041464">
    <property type="entry name" value="TubC_N"/>
</dbReference>
<dbReference type="SUPFAM" id="SSF56784">
    <property type="entry name" value="HAD-like"/>
    <property type="match status" value="1"/>
</dbReference>
<dbReference type="FunFam" id="1.10.1200.10:FF:000005">
    <property type="entry name" value="Nonribosomal peptide synthetase 1"/>
    <property type="match status" value="1"/>
</dbReference>